<name>A0AAD9GV69_9STRA</name>
<dbReference type="EMBL" id="JASMQC010000005">
    <property type="protein sequence ID" value="KAK1945214.1"/>
    <property type="molecule type" value="Genomic_DNA"/>
</dbReference>
<evidence type="ECO:0000313" key="2">
    <source>
        <dbReference type="EMBL" id="KAK1945214.1"/>
    </source>
</evidence>
<feature type="region of interest" description="Disordered" evidence="1">
    <location>
        <begin position="18"/>
        <end position="70"/>
    </location>
</feature>
<organism evidence="2 3">
    <name type="scientific">Phytophthora citrophthora</name>
    <dbReference type="NCBI Taxonomy" id="4793"/>
    <lineage>
        <taxon>Eukaryota</taxon>
        <taxon>Sar</taxon>
        <taxon>Stramenopiles</taxon>
        <taxon>Oomycota</taxon>
        <taxon>Peronosporomycetes</taxon>
        <taxon>Peronosporales</taxon>
        <taxon>Peronosporaceae</taxon>
        <taxon>Phytophthora</taxon>
    </lineage>
</organism>
<dbReference type="AlphaFoldDB" id="A0AAD9GV69"/>
<keyword evidence="3" id="KW-1185">Reference proteome</keyword>
<feature type="compositionally biased region" description="Basic and acidic residues" evidence="1">
    <location>
        <begin position="28"/>
        <end position="47"/>
    </location>
</feature>
<protein>
    <submittedName>
        <fullName evidence="2">Uncharacterized protein</fullName>
    </submittedName>
</protein>
<reference evidence="2" key="1">
    <citation type="submission" date="2023-08" db="EMBL/GenBank/DDBJ databases">
        <title>Reference Genome Resource for the Citrus Pathogen Phytophthora citrophthora.</title>
        <authorList>
            <person name="Moller H."/>
            <person name="Coetzee B."/>
            <person name="Rose L.J."/>
            <person name="Van Niekerk J.M."/>
        </authorList>
    </citation>
    <scope>NUCLEOTIDE SEQUENCE</scope>
    <source>
        <strain evidence="2">STE-U-9442</strain>
    </source>
</reference>
<evidence type="ECO:0000256" key="1">
    <source>
        <dbReference type="SAM" id="MobiDB-lite"/>
    </source>
</evidence>
<evidence type="ECO:0000313" key="3">
    <source>
        <dbReference type="Proteomes" id="UP001259832"/>
    </source>
</evidence>
<dbReference type="Proteomes" id="UP001259832">
    <property type="component" value="Unassembled WGS sequence"/>
</dbReference>
<comment type="caution">
    <text evidence="2">The sequence shown here is derived from an EMBL/GenBank/DDBJ whole genome shotgun (WGS) entry which is preliminary data.</text>
</comment>
<proteinExistence type="predicted"/>
<accession>A0AAD9GV69</accession>
<sequence>MPENAGTCFASSCCATCCSSRGSSTNDNNRRRLADDDPRRRDYDTSRDVTVQPVVMSQIRPPQPQVRSNS</sequence>
<gene>
    <name evidence="2" type="ORF">P3T76_003747</name>
</gene>
<feature type="compositionally biased region" description="Low complexity" evidence="1">
    <location>
        <begin position="18"/>
        <end position="27"/>
    </location>
</feature>